<dbReference type="AlphaFoldDB" id="A0AAV7KWA3"/>
<organism evidence="1 2">
    <name type="scientific">Pleurodeles waltl</name>
    <name type="common">Iberian ribbed newt</name>
    <dbReference type="NCBI Taxonomy" id="8319"/>
    <lineage>
        <taxon>Eukaryota</taxon>
        <taxon>Metazoa</taxon>
        <taxon>Chordata</taxon>
        <taxon>Craniata</taxon>
        <taxon>Vertebrata</taxon>
        <taxon>Euteleostomi</taxon>
        <taxon>Amphibia</taxon>
        <taxon>Batrachia</taxon>
        <taxon>Caudata</taxon>
        <taxon>Salamandroidea</taxon>
        <taxon>Salamandridae</taxon>
        <taxon>Pleurodelinae</taxon>
        <taxon>Pleurodeles</taxon>
    </lineage>
</organism>
<evidence type="ECO:0000313" key="2">
    <source>
        <dbReference type="Proteomes" id="UP001066276"/>
    </source>
</evidence>
<feature type="non-terminal residue" evidence="1">
    <location>
        <position position="85"/>
    </location>
</feature>
<feature type="non-terminal residue" evidence="1">
    <location>
        <position position="1"/>
    </location>
</feature>
<proteinExistence type="predicted"/>
<keyword evidence="2" id="KW-1185">Reference proteome</keyword>
<sequence length="85" mass="9533">FLSRFYGVTILTWKRFGLSGMDIAQIPKIKRRRENRWNETQVISRNMIGLDTSAVSSLDVVACRTHSTCKDAVSGNKLGACQQSL</sequence>
<reference evidence="1" key="1">
    <citation type="journal article" date="2022" name="bioRxiv">
        <title>Sequencing and chromosome-scale assembly of the giantPleurodeles waltlgenome.</title>
        <authorList>
            <person name="Brown T."/>
            <person name="Elewa A."/>
            <person name="Iarovenko S."/>
            <person name="Subramanian E."/>
            <person name="Araus A.J."/>
            <person name="Petzold A."/>
            <person name="Susuki M."/>
            <person name="Suzuki K.-i.T."/>
            <person name="Hayashi T."/>
            <person name="Toyoda A."/>
            <person name="Oliveira C."/>
            <person name="Osipova E."/>
            <person name="Leigh N.D."/>
            <person name="Simon A."/>
            <person name="Yun M.H."/>
        </authorList>
    </citation>
    <scope>NUCLEOTIDE SEQUENCE</scope>
    <source>
        <strain evidence="1">20211129_DDA</strain>
        <tissue evidence="1">Liver</tissue>
    </source>
</reference>
<evidence type="ECO:0000313" key="1">
    <source>
        <dbReference type="EMBL" id="KAJ1080473.1"/>
    </source>
</evidence>
<gene>
    <name evidence="1" type="ORF">NDU88_000672</name>
</gene>
<name>A0AAV7KWA3_PLEWA</name>
<dbReference type="Proteomes" id="UP001066276">
    <property type="component" value="Chromosome 12"/>
</dbReference>
<dbReference type="EMBL" id="JANPWB010000016">
    <property type="protein sequence ID" value="KAJ1080473.1"/>
    <property type="molecule type" value="Genomic_DNA"/>
</dbReference>
<protein>
    <submittedName>
        <fullName evidence="1">Uncharacterized protein</fullName>
    </submittedName>
</protein>
<accession>A0AAV7KWA3</accession>
<comment type="caution">
    <text evidence="1">The sequence shown here is derived from an EMBL/GenBank/DDBJ whole genome shotgun (WGS) entry which is preliminary data.</text>
</comment>